<evidence type="ECO:0000313" key="3">
    <source>
        <dbReference type="EMBL" id="BCI60376.1"/>
    </source>
</evidence>
<keyword evidence="2" id="KW-0812">Transmembrane</keyword>
<evidence type="ECO:0000313" key="4">
    <source>
        <dbReference type="Proteomes" id="UP000593890"/>
    </source>
</evidence>
<reference evidence="4" key="1">
    <citation type="submission" date="2020-07" db="EMBL/GenBank/DDBJ databases">
        <title>Complete genome sequencing of Clostridia bacterium strain 12CBH8.</title>
        <authorList>
            <person name="Sakamoto M."/>
            <person name="Murakami T."/>
            <person name="Mori H."/>
        </authorList>
    </citation>
    <scope>NUCLEOTIDE SEQUENCE [LARGE SCALE GENOMIC DNA]</scope>
    <source>
        <strain evidence="4">12CBH8</strain>
    </source>
</reference>
<organism evidence="3 4">
    <name type="scientific">Solibaculum mannosilyticum</name>
    <dbReference type="NCBI Taxonomy" id="2780922"/>
    <lineage>
        <taxon>Bacteria</taxon>
        <taxon>Bacillati</taxon>
        <taxon>Bacillota</taxon>
        <taxon>Clostridia</taxon>
        <taxon>Eubacteriales</taxon>
        <taxon>Oscillospiraceae</taxon>
        <taxon>Solibaculum</taxon>
    </lineage>
</organism>
<sequence length="63" mass="6634">MKKWGIGKIIIVTIIALAVLVLAGYFFGEKPSAVGSSGTTSIVSDTTSHTTAMVETETPNYTK</sequence>
<name>A0A7I8D0V8_9FIRM</name>
<accession>A0A7I8D0V8</accession>
<dbReference type="EMBL" id="AP023321">
    <property type="protein sequence ID" value="BCI60376.1"/>
    <property type="molecule type" value="Genomic_DNA"/>
</dbReference>
<evidence type="ECO:0000256" key="2">
    <source>
        <dbReference type="SAM" id="Phobius"/>
    </source>
</evidence>
<proteinExistence type="predicted"/>
<dbReference type="Proteomes" id="UP000593890">
    <property type="component" value="Chromosome"/>
</dbReference>
<feature type="region of interest" description="Disordered" evidence="1">
    <location>
        <begin position="32"/>
        <end position="63"/>
    </location>
</feature>
<keyword evidence="2" id="KW-1133">Transmembrane helix</keyword>
<feature type="compositionally biased region" description="Polar residues" evidence="1">
    <location>
        <begin position="34"/>
        <end position="63"/>
    </location>
</feature>
<dbReference type="RefSeq" id="WP_215533704.1">
    <property type="nucleotide sequence ID" value="NZ_AP023321.1"/>
</dbReference>
<dbReference type="KEGG" id="sman:C12CBH8_10150"/>
<protein>
    <submittedName>
        <fullName evidence="3">Uncharacterized protein</fullName>
    </submittedName>
</protein>
<gene>
    <name evidence="3" type="ORF">C12CBH8_10150</name>
</gene>
<dbReference type="AlphaFoldDB" id="A0A7I8D0V8"/>
<evidence type="ECO:0000256" key="1">
    <source>
        <dbReference type="SAM" id="MobiDB-lite"/>
    </source>
</evidence>
<keyword evidence="2" id="KW-0472">Membrane</keyword>
<keyword evidence="4" id="KW-1185">Reference proteome</keyword>
<feature type="transmembrane region" description="Helical" evidence="2">
    <location>
        <begin position="6"/>
        <end position="27"/>
    </location>
</feature>